<dbReference type="Pfam" id="PF16313">
    <property type="entry name" value="DUF4953"/>
    <property type="match status" value="1"/>
</dbReference>
<dbReference type="EMBL" id="UINC01001577">
    <property type="protein sequence ID" value="SUZ84018.1"/>
    <property type="molecule type" value="Genomic_DNA"/>
</dbReference>
<dbReference type="PANTHER" id="PTHR38478:SF1">
    <property type="entry name" value="ZINC DEPENDENT METALLOPROTEASE DOMAIN LIPOPROTEIN"/>
    <property type="match status" value="1"/>
</dbReference>
<dbReference type="CDD" id="cd04276">
    <property type="entry name" value="ZnMc_MMP_like_2"/>
    <property type="match status" value="1"/>
</dbReference>
<organism evidence="3">
    <name type="scientific">marine metagenome</name>
    <dbReference type="NCBI Taxonomy" id="408172"/>
    <lineage>
        <taxon>unclassified sequences</taxon>
        <taxon>metagenomes</taxon>
        <taxon>ecological metagenomes</taxon>
    </lineage>
</organism>
<feature type="domain" description="EcxA zinc-binding" evidence="1">
    <location>
        <begin position="394"/>
        <end position="686"/>
    </location>
</feature>
<accession>A0A381QZN2</accession>
<dbReference type="InterPro" id="IPR032534">
    <property type="entry name" value="EcxA_zinc-bd"/>
</dbReference>
<sequence>MFKNFFILFTLFFLLGITAQDTKQNKINYQGFFNFTYEEKYDKIFLEVDKLNYDFLYINSLATGLGSNDIGLDRGQLGKESIVRFEKYGNKLLLIQPNQSYKAISINNAEKNSVAQAFAFSVIYGFEIIESKSGTYTIDFTPFLMQDKHGVLNRLKALNQGIYKLDITKSALELKRTKAFPENIEFEALLTFIGEPKGRLISSVSPDPSIISVIQHHSFIKLPDSNYNPRKFDPRSGAIMTSFMDYASPVQDPITHKMIIRHRLVKKNPNLEYSEAVKPIIYYLDPGTPEPIRSALIEGASWWNEAFEEIGFKNAFQVYVLPKNVDPMDCRYNVIQWVHRSTRGWSYGANVSDPRTGEIIKGHVSLGSLRIRQDFLIAQALINKPYEKDNNYKPMLEMALSRIKQLSAHEVGHTLGFTHNFASSVNKRASVMDYPHPLIKLNEDKIDLSDAYSNGIGEWDKVSVTYSYSQFNQENENEELQNILKKASQKGLRFITDKDARAQDGSHVYAHLWDNGEDVIEGLDDIFKIRENAISNFSELNIKSGEPYSNLEDVFVPLYFMHRYQTEAVVKLIGGMDYNYATRGDGQIIVEDLELEIQNRALVSIFQSIDAQNLAIPRRILKLFPPRAYGFPRTRESFKGKTGISFDPFSAASTASEMTISLLLNTKRLNRIMIQNSIDSSKMSLSYVLSG</sequence>
<dbReference type="Pfam" id="PF17148">
    <property type="entry name" value="DUF5117"/>
    <property type="match status" value="1"/>
</dbReference>
<evidence type="ECO:0000259" key="1">
    <source>
        <dbReference type="Pfam" id="PF16313"/>
    </source>
</evidence>
<feature type="non-terminal residue" evidence="3">
    <location>
        <position position="691"/>
    </location>
</feature>
<proteinExistence type="predicted"/>
<dbReference type="SUPFAM" id="SSF55486">
    <property type="entry name" value="Metalloproteases ('zincins'), catalytic domain"/>
    <property type="match status" value="1"/>
</dbReference>
<name>A0A381QZN2_9ZZZZ</name>
<evidence type="ECO:0000259" key="2">
    <source>
        <dbReference type="Pfam" id="PF17148"/>
    </source>
</evidence>
<dbReference type="InterPro" id="IPR034032">
    <property type="entry name" value="Zn_MMP-like_bac"/>
</dbReference>
<gene>
    <name evidence="3" type="ORF">METZ01_LOCUS36872</name>
</gene>
<dbReference type="PANTHER" id="PTHR38478">
    <property type="entry name" value="PEPTIDASE M1A AND M12B"/>
    <property type="match status" value="1"/>
</dbReference>
<evidence type="ECO:0008006" key="4">
    <source>
        <dbReference type="Google" id="ProtNLM"/>
    </source>
</evidence>
<reference evidence="3" key="1">
    <citation type="submission" date="2018-05" db="EMBL/GenBank/DDBJ databases">
        <authorList>
            <person name="Lanie J.A."/>
            <person name="Ng W.-L."/>
            <person name="Kazmierczak K.M."/>
            <person name="Andrzejewski T.M."/>
            <person name="Davidsen T.M."/>
            <person name="Wayne K.J."/>
            <person name="Tettelin H."/>
            <person name="Glass J.I."/>
            <person name="Rusch D."/>
            <person name="Podicherti R."/>
            <person name="Tsui H.-C.T."/>
            <person name="Winkler M.E."/>
        </authorList>
    </citation>
    <scope>NUCLEOTIDE SEQUENCE</scope>
</reference>
<dbReference type="InterPro" id="IPR033413">
    <property type="entry name" value="DUF5117"/>
</dbReference>
<evidence type="ECO:0000313" key="3">
    <source>
        <dbReference type="EMBL" id="SUZ84018.1"/>
    </source>
</evidence>
<protein>
    <recommendedName>
        <fullName evidence="4">Peptidase</fullName>
    </recommendedName>
</protein>
<feature type="domain" description="DUF5117" evidence="2">
    <location>
        <begin position="75"/>
        <end position="267"/>
    </location>
</feature>
<dbReference type="AlphaFoldDB" id="A0A381QZN2"/>